<reference evidence="1 2" key="1">
    <citation type="submission" date="2016-12" db="EMBL/GenBank/DDBJ databases">
        <title>Diversity of luminous bacteria.</title>
        <authorList>
            <person name="Yoshizawa S."/>
            <person name="Kogure K."/>
        </authorList>
    </citation>
    <scope>NUCLEOTIDE SEQUENCE [LARGE SCALE GENOMIC DNA]</scope>
    <source>
        <strain evidence="1 2">SA4-48</strain>
    </source>
</reference>
<organism evidence="1 2">
    <name type="scientific">Psychrosphaera saromensis</name>
    <dbReference type="NCBI Taxonomy" id="716813"/>
    <lineage>
        <taxon>Bacteria</taxon>
        <taxon>Pseudomonadati</taxon>
        <taxon>Pseudomonadota</taxon>
        <taxon>Gammaproteobacteria</taxon>
        <taxon>Alteromonadales</taxon>
        <taxon>Pseudoalteromonadaceae</taxon>
        <taxon>Psychrosphaera</taxon>
    </lineage>
</organism>
<comment type="caution">
    <text evidence="1">The sequence shown here is derived from an EMBL/GenBank/DDBJ whole genome shotgun (WGS) entry which is preliminary data.</text>
</comment>
<dbReference type="RefSeq" id="WP_105052628.1">
    <property type="nucleotide sequence ID" value="NZ_BMYG01000016.1"/>
</dbReference>
<gene>
    <name evidence="1" type="ORF">BTO11_10945</name>
</gene>
<sequence>MFMNRVFLVSALIVIVLFGCKPNTSVEVWNCFQETKINEDWIGISESTSEIRDGVYGETNSTVIVREISTNKESLLKSKVTFDFHKDGNSVEQTLITADWEIINDELNVFSEGRASNLLPSIGSTLYGTQESLDNGAVKTTYDSGLTTECKLVDDRSH</sequence>
<accession>A0A2S7UW02</accession>
<dbReference type="OrthoDB" id="9996228at2"/>
<dbReference type="Proteomes" id="UP000239007">
    <property type="component" value="Unassembled WGS sequence"/>
</dbReference>
<protein>
    <recommendedName>
        <fullName evidence="3">Lipoprotein</fullName>
    </recommendedName>
</protein>
<dbReference type="PROSITE" id="PS51257">
    <property type="entry name" value="PROKAR_LIPOPROTEIN"/>
    <property type="match status" value="1"/>
</dbReference>
<dbReference type="AlphaFoldDB" id="A0A2S7UW02"/>
<evidence type="ECO:0000313" key="1">
    <source>
        <dbReference type="EMBL" id="PQJ54117.1"/>
    </source>
</evidence>
<evidence type="ECO:0000313" key="2">
    <source>
        <dbReference type="Proteomes" id="UP000239007"/>
    </source>
</evidence>
<dbReference type="EMBL" id="MSCH01000003">
    <property type="protein sequence ID" value="PQJ54117.1"/>
    <property type="molecule type" value="Genomic_DNA"/>
</dbReference>
<keyword evidence="2" id="KW-1185">Reference proteome</keyword>
<name>A0A2S7UW02_9GAMM</name>
<proteinExistence type="predicted"/>
<evidence type="ECO:0008006" key="3">
    <source>
        <dbReference type="Google" id="ProtNLM"/>
    </source>
</evidence>